<feature type="region of interest" description="Disordered" evidence="11">
    <location>
        <begin position="1"/>
        <end position="31"/>
    </location>
</feature>
<protein>
    <recommendedName>
        <fullName evidence="2">Type II secretion system protein H</fullName>
    </recommendedName>
    <alternativeName>
        <fullName evidence="10">General secretion pathway protein H</fullName>
    </alternativeName>
</protein>
<keyword evidence="8 12" id="KW-0472">Membrane</keyword>
<evidence type="ECO:0000256" key="2">
    <source>
        <dbReference type="ARBA" id="ARBA00021549"/>
    </source>
</evidence>
<keyword evidence="4" id="KW-0488">Methylation</keyword>
<dbReference type="RefSeq" id="WP_200237572.1">
    <property type="nucleotide sequence ID" value="NZ_NRRV01000025.1"/>
</dbReference>
<dbReference type="PROSITE" id="PS00409">
    <property type="entry name" value="PROKAR_NTER_METHYL"/>
    <property type="match status" value="1"/>
</dbReference>
<evidence type="ECO:0000259" key="13">
    <source>
        <dbReference type="Pfam" id="PF12019"/>
    </source>
</evidence>
<evidence type="ECO:0000256" key="6">
    <source>
        <dbReference type="ARBA" id="ARBA00022692"/>
    </source>
</evidence>
<evidence type="ECO:0000256" key="7">
    <source>
        <dbReference type="ARBA" id="ARBA00022989"/>
    </source>
</evidence>
<keyword evidence="6 12" id="KW-0812">Transmembrane</keyword>
<evidence type="ECO:0000313" key="14">
    <source>
        <dbReference type="EMBL" id="MBK1631398.1"/>
    </source>
</evidence>
<keyword evidence="5" id="KW-0997">Cell inner membrane</keyword>
<evidence type="ECO:0000256" key="9">
    <source>
        <dbReference type="ARBA" id="ARBA00025772"/>
    </source>
</evidence>
<dbReference type="InterPro" id="IPR045584">
    <property type="entry name" value="Pilin-like"/>
</dbReference>
<evidence type="ECO:0000256" key="1">
    <source>
        <dbReference type="ARBA" id="ARBA00004377"/>
    </source>
</evidence>
<dbReference type="Pfam" id="PF12019">
    <property type="entry name" value="GspH"/>
    <property type="match status" value="1"/>
</dbReference>
<dbReference type="InterPro" id="IPR012902">
    <property type="entry name" value="N_methyl_site"/>
</dbReference>
<evidence type="ECO:0000256" key="5">
    <source>
        <dbReference type="ARBA" id="ARBA00022519"/>
    </source>
</evidence>
<feature type="domain" description="General secretion pathway GspH" evidence="13">
    <location>
        <begin position="72"/>
        <end position="200"/>
    </location>
</feature>
<evidence type="ECO:0000313" key="15">
    <source>
        <dbReference type="Proteomes" id="UP000748752"/>
    </source>
</evidence>
<accession>A0ABS1CHM7</accession>
<organism evidence="14 15">
    <name type="scientific">Thiohalocapsa halophila</name>
    <dbReference type="NCBI Taxonomy" id="69359"/>
    <lineage>
        <taxon>Bacteria</taxon>
        <taxon>Pseudomonadati</taxon>
        <taxon>Pseudomonadota</taxon>
        <taxon>Gammaproteobacteria</taxon>
        <taxon>Chromatiales</taxon>
        <taxon>Chromatiaceae</taxon>
        <taxon>Thiohalocapsa</taxon>
    </lineage>
</organism>
<dbReference type="SUPFAM" id="SSF54523">
    <property type="entry name" value="Pili subunits"/>
    <property type="match status" value="1"/>
</dbReference>
<dbReference type="EMBL" id="NRRV01000025">
    <property type="protein sequence ID" value="MBK1631398.1"/>
    <property type="molecule type" value="Genomic_DNA"/>
</dbReference>
<comment type="subcellular location">
    <subcellularLocation>
        <location evidence="1">Cell inner membrane</location>
        <topology evidence="1">Single-pass membrane protein</topology>
    </subcellularLocation>
</comment>
<name>A0ABS1CHM7_9GAMM</name>
<comment type="similarity">
    <text evidence="9">Belongs to the GSP H family.</text>
</comment>
<evidence type="ECO:0000256" key="12">
    <source>
        <dbReference type="SAM" id="Phobius"/>
    </source>
</evidence>
<reference evidence="14 15" key="1">
    <citation type="journal article" date="2020" name="Microorganisms">
        <title>Osmotic Adaptation and Compatible Solute Biosynthesis of Phototrophic Bacteria as Revealed from Genome Analyses.</title>
        <authorList>
            <person name="Imhoff J.F."/>
            <person name="Rahn T."/>
            <person name="Kunzel S."/>
            <person name="Keller A."/>
            <person name="Neulinger S.C."/>
        </authorList>
    </citation>
    <scope>NUCLEOTIDE SEQUENCE [LARGE SCALE GENOMIC DNA]</scope>
    <source>
        <strain evidence="14 15">DSM 6210</strain>
    </source>
</reference>
<keyword evidence="3" id="KW-1003">Cell membrane</keyword>
<dbReference type="Gene3D" id="3.55.40.10">
    <property type="entry name" value="minor pseudopilin epsh domain"/>
    <property type="match status" value="1"/>
</dbReference>
<dbReference type="Proteomes" id="UP000748752">
    <property type="component" value="Unassembled WGS sequence"/>
</dbReference>
<keyword evidence="7 12" id="KW-1133">Transmembrane helix</keyword>
<gene>
    <name evidence="14" type="ORF">CKO31_11725</name>
</gene>
<evidence type="ECO:0000256" key="8">
    <source>
        <dbReference type="ARBA" id="ARBA00023136"/>
    </source>
</evidence>
<dbReference type="Pfam" id="PF07963">
    <property type="entry name" value="N_methyl"/>
    <property type="match status" value="1"/>
</dbReference>
<dbReference type="InterPro" id="IPR022346">
    <property type="entry name" value="T2SS_GspH"/>
</dbReference>
<dbReference type="NCBIfam" id="TIGR02532">
    <property type="entry name" value="IV_pilin_GFxxxE"/>
    <property type="match status" value="1"/>
</dbReference>
<comment type="caution">
    <text evidence="14">The sequence shown here is derived from an EMBL/GenBank/DDBJ whole genome shotgun (WGS) entry which is preliminary data.</text>
</comment>
<evidence type="ECO:0000256" key="11">
    <source>
        <dbReference type="SAM" id="MobiDB-lite"/>
    </source>
</evidence>
<evidence type="ECO:0000256" key="10">
    <source>
        <dbReference type="ARBA" id="ARBA00030775"/>
    </source>
</evidence>
<evidence type="ECO:0000256" key="4">
    <source>
        <dbReference type="ARBA" id="ARBA00022481"/>
    </source>
</evidence>
<keyword evidence="15" id="KW-1185">Reference proteome</keyword>
<feature type="transmembrane region" description="Helical" evidence="12">
    <location>
        <begin position="37"/>
        <end position="60"/>
    </location>
</feature>
<sequence>MKITRARANAPGVPTQTLRPPATIEQRRGAAPKPSGFTLIELMMTIAISVILITVGIPGFSTLIGNQVLSAEARQFSMSLALARSQAIARKEQIALCKSTNQSACSTVDTVHWEDGWILFVDEDADGQRQTGERILRRRAALDGSVTLRPSAEYTNYIAFATDGRCFGNGDETPPTEGSYRLCDARGAQQARVVEISPVGRARVAPAPGAAACP</sequence>
<evidence type="ECO:0000256" key="3">
    <source>
        <dbReference type="ARBA" id="ARBA00022475"/>
    </source>
</evidence>
<proteinExistence type="inferred from homology"/>